<sequence length="125" mass="13192">MVRGCSSPYPPTISVAGTVLHKRATSRTGTLHRVVGGAIALVDLPEDANIAGSTVNVRLPLLLSSVIAARKPRDHRCDSDIPAWQQRLGFSSSSGPRKTVSKETPTSLGLTNVKLYADTSSDANP</sequence>
<reference evidence="1 2" key="1">
    <citation type="submission" date="2015-01" db="EMBL/GenBank/DDBJ databases">
        <title>The Genome Sequence of Capronia semiimmersa CBS27337.</title>
        <authorList>
            <consortium name="The Broad Institute Genomics Platform"/>
            <person name="Cuomo C."/>
            <person name="de Hoog S."/>
            <person name="Gorbushina A."/>
            <person name="Stielow B."/>
            <person name="Teixiera M."/>
            <person name="Abouelleil A."/>
            <person name="Chapman S.B."/>
            <person name="Priest M."/>
            <person name="Young S.K."/>
            <person name="Wortman J."/>
            <person name="Nusbaum C."/>
            <person name="Birren B."/>
        </authorList>
    </citation>
    <scope>NUCLEOTIDE SEQUENCE [LARGE SCALE GENOMIC DNA]</scope>
    <source>
        <strain evidence="1 2">CBS 27337</strain>
    </source>
</reference>
<dbReference type="AlphaFoldDB" id="A0A0D2CUF1"/>
<protein>
    <submittedName>
        <fullName evidence="1">Uncharacterized protein</fullName>
    </submittedName>
</protein>
<gene>
    <name evidence="1" type="ORF">PV04_04727</name>
</gene>
<evidence type="ECO:0000313" key="1">
    <source>
        <dbReference type="EMBL" id="KIW68806.1"/>
    </source>
</evidence>
<evidence type="ECO:0000313" key="2">
    <source>
        <dbReference type="Proteomes" id="UP000054266"/>
    </source>
</evidence>
<accession>A0A0D2CUF1</accession>
<dbReference type="HOGENOM" id="CLU_1992344_0_0_1"/>
<dbReference type="Proteomes" id="UP000054266">
    <property type="component" value="Unassembled WGS sequence"/>
</dbReference>
<dbReference type="EMBL" id="KN846958">
    <property type="protein sequence ID" value="KIW68806.1"/>
    <property type="molecule type" value="Genomic_DNA"/>
</dbReference>
<organism evidence="1 2">
    <name type="scientific">Phialophora macrospora</name>
    <dbReference type="NCBI Taxonomy" id="1851006"/>
    <lineage>
        <taxon>Eukaryota</taxon>
        <taxon>Fungi</taxon>
        <taxon>Dikarya</taxon>
        <taxon>Ascomycota</taxon>
        <taxon>Pezizomycotina</taxon>
        <taxon>Eurotiomycetes</taxon>
        <taxon>Chaetothyriomycetidae</taxon>
        <taxon>Chaetothyriales</taxon>
        <taxon>Herpotrichiellaceae</taxon>
        <taxon>Phialophora</taxon>
    </lineage>
</organism>
<proteinExistence type="predicted"/>
<name>A0A0D2CUF1_9EURO</name>
<keyword evidence="2" id="KW-1185">Reference proteome</keyword>